<dbReference type="Pfam" id="PF06847">
    <property type="entry name" value="Arc_PepC_II"/>
    <property type="match status" value="1"/>
</dbReference>
<feature type="transmembrane region" description="Helical" evidence="6">
    <location>
        <begin position="96"/>
        <end position="115"/>
    </location>
</feature>
<evidence type="ECO:0000256" key="4">
    <source>
        <dbReference type="ARBA" id="ARBA00022989"/>
    </source>
</evidence>
<evidence type="ECO:0000256" key="3">
    <source>
        <dbReference type="ARBA" id="ARBA00022692"/>
    </source>
</evidence>
<keyword evidence="3 6" id="KW-0812">Transmembrane</keyword>
<dbReference type="GeneID" id="36835283"/>
<dbReference type="InterPro" id="IPR009655">
    <property type="entry name" value="Preflagellin_peptidase_C"/>
</dbReference>
<dbReference type="Gene3D" id="6.10.250.3240">
    <property type="match status" value="1"/>
</dbReference>
<keyword evidence="4 6" id="KW-1133">Transmembrane helix</keyword>
<dbReference type="PANTHER" id="PTHR36506">
    <property type="entry name" value="PREFLAGELLIN PEPTIDASE"/>
    <property type="match status" value="1"/>
</dbReference>
<dbReference type="KEGG" id="mhk:DFR87_08035"/>
<reference evidence="9 10" key="1">
    <citation type="submission" date="2018-05" db="EMBL/GenBank/DDBJ databases">
        <title>Complete Genome Sequences of Extremely Thermoacidophilic, Metal-Mobilizing Type-Strain Members of the Archaeal Family Sulfolobaceae: Acidianus brierleyi DSM-1651T, Acidianus sulfidivorans DSM-18786T, Metallosphaera hakonensis DSM-7519T, and Metallosphaera prunae DSM-10039T.</title>
        <authorList>
            <person name="Counts J.A."/>
            <person name="Kelly R.M."/>
        </authorList>
    </citation>
    <scope>NUCLEOTIDE SEQUENCE [LARGE SCALE GENOMIC DNA]</scope>
    <source>
        <strain evidence="9 10">HO1-1</strain>
    </source>
</reference>
<accession>A0A2U9IUC7</accession>
<keyword evidence="10" id="KW-1185">Reference proteome</keyword>
<feature type="domain" description="Preflagellin peptidase C-terminal" evidence="8">
    <location>
        <begin position="129"/>
        <end position="219"/>
    </location>
</feature>
<dbReference type="RefSeq" id="WP_110369299.1">
    <property type="nucleotide sequence ID" value="NZ_CP029287.2"/>
</dbReference>
<evidence type="ECO:0000256" key="1">
    <source>
        <dbReference type="ARBA" id="ARBA00004651"/>
    </source>
</evidence>
<evidence type="ECO:0000259" key="7">
    <source>
        <dbReference type="Pfam" id="PF01478"/>
    </source>
</evidence>
<comment type="subcellular location">
    <subcellularLocation>
        <location evidence="1">Cell membrane</location>
        <topology evidence="1">Multi-pass membrane protein</topology>
    </subcellularLocation>
</comment>
<evidence type="ECO:0000256" key="2">
    <source>
        <dbReference type="ARBA" id="ARBA00022475"/>
    </source>
</evidence>
<evidence type="ECO:0000256" key="5">
    <source>
        <dbReference type="ARBA" id="ARBA00023136"/>
    </source>
</evidence>
<dbReference type="Pfam" id="PF01478">
    <property type="entry name" value="Peptidase_A24"/>
    <property type="match status" value="1"/>
</dbReference>
<dbReference type="PANTHER" id="PTHR36506:SF1">
    <property type="entry name" value="PREFLAGELLIN PEPTIDASE"/>
    <property type="match status" value="1"/>
</dbReference>
<evidence type="ECO:0000256" key="6">
    <source>
        <dbReference type="SAM" id="Phobius"/>
    </source>
</evidence>
<evidence type="ECO:0000313" key="9">
    <source>
        <dbReference type="EMBL" id="AWR99646.1"/>
    </source>
</evidence>
<dbReference type="EMBL" id="CP029287">
    <property type="protein sequence ID" value="AWR99646.1"/>
    <property type="molecule type" value="Genomic_DNA"/>
</dbReference>
<keyword evidence="2" id="KW-1003">Cell membrane</keyword>
<feature type="transmembrane region" description="Helical" evidence="6">
    <location>
        <begin position="50"/>
        <end position="76"/>
    </location>
</feature>
<dbReference type="STRING" id="1293036.GCA_001315825_00095"/>
<dbReference type="InterPro" id="IPR052218">
    <property type="entry name" value="Preflagellin_Peptidase"/>
</dbReference>
<dbReference type="InterPro" id="IPR000045">
    <property type="entry name" value="Prepilin_IV_endopep_pep"/>
</dbReference>
<protein>
    <submittedName>
        <fullName evidence="9">Peptidase A24</fullName>
    </submittedName>
</protein>
<sequence>MLVHTAILDVKYREVDPKIWLIYSPLSIFLYFNLDSLNLFIYLYSFFAVLAVFLGFYVVSFMGGADLFAILILSLANAKVSPLFFGHFSELGMEPLIVVLYSSVLIVLAGITNFFSNFKYTKGMPLTTRLTISFTAKRMRVDQFLKSKFLFPLTEIDDEGKESLRLGFSVEEDDSVWREKYSKLVTEGKLEPSKIIWVAWGVPVLAFILLGYLISLVVGLPIS</sequence>
<feature type="transmembrane region" description="Helical" evidence="6">
    <location>
        <begin position="197"/>
        <end position="222"/>
    </location>
</feature>
<dbReference type="GO" id="GO:0005886">
    <property type="term" value="C:plasma membrane"/>
    <property type="evidence" value="ECO:0007669"/>
    <property type="project" value="UniProtKB-SubCell"/>
</dbReference>
<evidence type="ECO:0000259" key="8">
    <source>
        <dbReference type="Pfam" id="PF06847"/>
    </source>
</evidence>
<keyword evidence="5 6" id="KW-0472">Membrane</keyword>
<dbReference type="Gene3D" id="1.20.120.1220">
    <property type="match status" value="1"/>
</dbReference>
<gene>
    <name evidence="9" type="ORF">DFR87_08035</name>
</gene>
<feature type="domain" description="Prepilin type IV endopeptidase peptidase" evidence="7">
    <location>
        <begin position="1"/>
        <end position="110"/>
    </location>
</feature>
<dbReference type="AlphaFoldDB" id="A0A2U9IUC7"/>
<reference evidence="10" key="2">
    <citation type="submission" date="2020-03" db="EMBL/GenBank/DDBJ databases">
        <title>Complete Genome Sequences of Extremely Thermoacidophilic, Metal-Mobilizing Type-Strain Members of the Archaeal Family Sulfolobaceae: Acidianus brierleyi DSM-1651T, Acidianus sulfidivorans DSM-18786T, Metallosphaera hakonensis DSM-7519T, and Metallosphaera prunae DSM-10039T.</title>
        <authorList>
            <person name="Counts J.A."/>
            <person name="Kelly R.M."/>
        </authorList>
    </citation>
    <scope>NUCLEOTIDE SEQUENCE [LARGE SCALE GENOMIC DNA]</scope>
    <source>
        <strain evidence="10">HO1-1</strain>
    </source>
</reference>
<organism evidence="9 10">
    <name type="scientific">Metallosphaera hakonensis JCM 8857 = DSM 7519</name>
    <dbReference type="NCBI Taxonomy" id="1293036"/>
    <lineage>
        <taxon>Archaea</taxon>
        <taxon>Thermoproteota</taxon>
        <taxon>Thermoprotei</taxon>
        <taxon>Sulfolobales</taxon>
        <taxon>Sulfolobaceae</taxon>
        <taxon>Metallosphaera</taxon>
    </lineage>
</organism>
<dbReference type="Proteomes" id="UP000247586">
    <property type="component" value="Chromosome"/>
</dbReference>
<proteinExistence type="predicted"/>
<reference evidence="10" key="3">
    <citation type="submission" date="2020-03" db="EMBL/GenBank/DDBJ databases">
        <title>Sequencing and Assembly of Multiple Reported Metal-Biooxidizing Members of the Extremely Thermoacidophilic Archaeal Family Sulfolobaceae.</title>
        <authorList>
            <person name="Counts J.A."/>
            <person name="Kelly R.M."/>
        </authorList>
    </citation>
    <scope>NUCLEOTIDE SEQUENCE [LARGE SCALE GENOMIC DNA]</scope>
    <source>
        <strain evidence="10">HO1-1</strain>
    </source>
</reference>
<name>A0A2U9IUC7_9CREN</name>
<dbReference type="OrthoDB" id="19094at2157"/>
<evidence type="ECO:0000313" key="10">
    <source>
        <dbReference type="Proteomes" id="UP000247586"/>
    </source>
</evidence>
<dbReference type="GO" id="GO:0004190">
    <property type="term" value="F:aspartic-type endopeptidase activity"/>
    <property type="evidence" value="ECO:0007669"/>
    <property type="project" value="InterPro"/>
</dbReference>